<evidence type="ECO:0000256" key="1">
    <source>
        <dbReference type="ARBA" id="ARBA00010396"/>
    </source>
</evidence>
<reference evidence="7 8" key="1">
    <citation type="submission" date="2024-09" db="EMBL/GenBank/DDBJ databases">
        <title>Laminarin stimulates single cell rates of sulfate reduction while oxygen inhibits transcriptomic activity in coastal marine sediment.</title>
        <authorList>
            <person name="Lindsay M."/>
            <person name="Orcutt B."/>
            <person name="Emerson D."/>
            <person name="Stepanauskas R."/>
            <person name="D'Angelo T."/>
        </authorList>
    </citation>
    <scope>NUCLEOTIDE SEQUENCE [LARGE SCALE GENOMIC DNA]</scope>
    <source>
        <strain evidence="7">SAG AM-311-K15</strain>
    </source>
</reference>
<feature type="binding site" evidence="6">
    <location>
        <position position="57"/>
    </location>
    <ligand>
        <name>S-adenosyl-L-methionine</name>
        <dbReference type="ChEBI" id="CHEBI:59789"/>
    </ligand>
</feature>
<dbReference type="EMBL" id="JBHPBY010000072">
    <property type="protein sequence ID" value="MFC1850035.1"/>
    <property type="molecule type" value="Genomic_DNA"/>
</dbReference>
<keyword evidence="3 6" id="KW-0489">Methyltransferase</keyword>
<dbReference type="GO" id="GO:0032259">
    <property type="term" value="P:methylation"/>
    <property type="evidence" value="ECO:0007669"/>
    <property type="project" value="UniProtKB-KW"/>
</dbReference>
<dbReference type="EC" id="2.1.1.199" evidence="6"/>
<name>A0ABV6YV40_UNCC1</name>
<dbReference type="SUPFAM" id="SSF53335">
    <property type="entry name" value="S-adenosyl-L-methionine-dependent methyltransferases"/>
    <property type="match status" value="1"/>
</dbReference>
<dbReference type="InterPro" id="IPR002903">
    <property type="entry name" value="RsmH"/>
</dbReference>
<dbReference type="Gene3D" id="3.40.50.150">
    <property type="entry name" value="Vaccinia Virus protein VP39"/>
    <property type="match status" value="1"/>
</dbReference>
<keyword evidence="8" id="KW-1185">Reference proteome</keyword>
<protein>
    <recommendedName>
        <fullName evidence="6">Ribosomal RNA small subunit methyltransferase H</fullName>
        <ecNumber evidence="6">2.1.1.199</ecNumber>
    </recommendedName>
    <alternativeName>
        <fullName evidence="6">16S rRNA m(4)C1402 methyltransferase</fullName>
    </alternativeName>
    <alternativeName>
        <fullName evidence="6">rRNA (cytosine-N(4)-)-methyltransferase RsmH</fullName>
    </alternativeName>
</protein>
<organism evidence="7 8">
    <name type="scientific">candidate division CSSED10-310 bacterium</name>
    <dbReference type="NCBI Taxonomy" id="2855610"/>
    <lineage>
        <taxon>Bacteria</taxon>
        <taxon>Bacteria division CSSED10-310</taxon>
    </lineage>
</organism>
<comment type="caution">
    <text evidence="6">Lacks conserved residue(s) required for the propagation of feature annotation.</text>
</comment>
<dbReference type="GO" id="GO:0008168">
    <property type="term" value="F:methyltransferase activity"/>
    <property type="evidence" value="ECO:0007669"/>
    <property type="project" value="UniProtKB-KW"/>
</dbReference>
<evidence type="ECO:0000256" key="5">
    <source>
        <dbReference type="ARBA" id="ARBA00022691"/>
    </source>
</evidence>
<accession>A0ABV6YV40</accession>
<dbReference type="Proteomes" id="UP001594351">
    <property type="component" value="Unassembled WGS sequence"/>
</dbReference>
<dbReference type="NCBIfam" id="TIGR00006">
    <property type="entry name" value="16S rRNA (cytosine(1402)-N(4))-methyltransferase RsmH"/>
    <property type="match status" value="1"/>
</dbReference>
<keyword evidence="5 6" id="KW-0949">S-adenosyl-L-methionine</keyword>
<evidence type="ECO:0000256" key="3">
    <source>
        <dbReference type="ARBA" id="ARBA00022603"/>
    </source>
</evidence>
<keyword evidence="2 6" id="KW-0698">rRNA processing</keyword>
<evidence type="ECO:0000256" key="2">
    <source>
        <dbReference type="ARBA" id="ARBA00022552"/>
    </source>
</evidence>
<comment type="function">
    <text evidence="6">Specifically methylates the N4 position of cytidine in position 1402 (C1402) of 16S rRNA.</text>
</comment>
<feature type="binding site" evidence="6">
    <location>
        <position position="84"/>
    </location>
    <ligand>
        <name>S-adenosyl-L-methionine</name>
        <dbReference type="ChEBI" id="CHEBI:59789"/>
    </ligand>
</feature>
<dbReference type="Gene3D" id="1.10.150.170">
    <property type="entry name" value="Putative methyltransferase TM0872, insert domain"/>
    <property type="match status" value="1"/>
</dbReference>
<dbReference type="SUPFAM" id="SSF81799">
    <property type="entry name" value="Putative methyltransferase TM0872, insert domain"/>
    <property type="match status" value="1"/>
</dbReference>
<keyword evidence="6" id="KW-0963">Cytoplasm</keyword>
<comment type="similarity">
    <text evidence="1 6">Belongs to the methyltransferase superfamily. RsmH family.</text>
</comment>
<evidence type="ECO:0000256" key="6">
    <source>
        <dbReference type="HAMAP-Rule" id="MF_01007"/>
    </source>
</evidence>
<evidence type="ECO:0000313" key="7">
    <source>
        <dbReference type="EMBL" id="MFC1850035.1"/>
    </source>
</evidence>
<dbReference type="Pfam" id="PF01795">
    <property type="entry name" value="Methyltransf_5"/>
    <property type="match status" value="1"/>
</dbReference>
<dbReference type="PANTHER" id="PTHR11265:SF0">
    <property type="entry name" value="12S RRNA N4-METHYLCYTIDINE METHYLTRANSFERASE"/>
    <property type="match status" value="1"/>
</dbReference>
<evidence type="ECO:0000256" key="4">
    <source>
        <dbReference type="ARBA" id="ARBA00022679"/>
    </source>
</evidence>
<dbReference type="InterPro" id="IPR023397">
    <property type="entry name" value="SAM-dep_MeTrfase_MraW_recog"/>
</dbReference>
<sequence>MQKENELKHQSVMLQEIVAGLRPQAGDIFIDATVGGGGHSLALATKIGVTGCLIGFDLDRDTLNRAREVLKNYLGQLYLFHANFKNMNYFLADLAIGQVDGILFDLGLSTYLLEDRNRGFSFMKDGPLDMRLDSSFTTTAAEIINRSSQGDLENIFRTYGEEPRSKHYARIIASHSRKTKIESTRQLWQLIRENTRSQWQRKMKIDPATRIFQALRIAVNQELDNLKAALPIAVDILRPGKRLAVISFHSLEDGITKRYFQQEAKDCLCPPSLPICGCNHKKKVKIITRKPLRPTPQEINQNRRARSACLRIVERLPLN</sequence>
<comment type="caution">
    <text evidence="7">The sequence shown here is derived from an EMBL/GenBank/DDBJ whole genome shotgun (WGS) entry which is preliminary data.</text>
</comment>
<comment type="subcellular location">
    <subcellularLocation>
        <location evidence="6">Cytoplasm</location>
    </subcellularLocation>
</comment>
<feature type="binding site" evidence="6">
    <location>
        <begin position="37"/>
        <end position="39"/>
    </location>
    <ligand>
        <name>S-adenosyl-L-methionine</name>
        <dbReference type="ChEBI" id="CHEBI:59789"/>
    </ligand>
</feature>
<gene>
    <name evidence="6 7" type="primary">rsmH</name>
    <name evidence="7" type="ORF">ACFL27_07580</name>
</gene>
<dbReference type="PIRSF" id="PIRSF004486">
    <property type="entry name" value="MraW"/>
    <property type="match status" value="1"/>
</dbReference>
<dbReference type="PANTHER" id="PTHR11265">
    <property type="entry name" value="S-ADENOSYL-METHYLTRANSFERASE MRAW"/>
    <property type="match status" value="1"/>
</dbReference>
<feature type="binding site" evidence="6">
    <location>
        <position position="105"/>
    </location>
    <ligand>
        <name>S-adenosyl-L-methionine</name>
        <dbReference type="ChEBI" id="CHEBI:59789"/>
    </ligand>
</feature>
<proteinExistence type="inferred from homology"/>
<evidence type="ECO:0000313" key="8">
    <source>
        <dbReference type="Proteomes" id="UP001594351"/>
    </source>
</evidence>
<comment type="catalytic activity">
    <reaction evidence="6">
        <text>cytidine(1402) in 16S rRNA + S-adenosyl-L-methionine = N(4)-methylcytidine(1402) in 16S rRNA + S-adenosyl-L-homocysteine + H(+)</text>
        <dbReference type="Rhea" id="RHEA:42928"/>
        <dbReference type="Rhea" id="RHEA-COMP:10286"/>
        <dbReference type="Rhea" id="RHEA-COMP:10287"/>
        <dbReference type="ChEBI" id="CHEBI:15378"/>
        <dbReference type="ChEBI" id="CHEBI:57856"/>
        <dbReference type="ChEBI" id="CHEBI:59789"/>
        <dbReference type="ChEBI" id="CHEBI:74506"/>
        <dbReference type="ChEBI" id="CHEBI:82748"/>
        <dbReference type="EC" id="2.1.1.199"/>
    </reaction>
</comment>
<dbReference type="HAMAP" id="MF_01007">
    <property type="entry name" value="16SrRNA_methyltr_H"/>
    <property type="match status" value="1"/>
</dbReference>
<dbReference type="InterPro" id="IPR029063">
    <property type="entry name" value="SAM-dependent_MTases_sf"/>
</dbReference>
<keyword evidence="4 6" id="KW-0808">Transferase</keyword>